<accession>A0A4V3YX85</accession>
<comment type="subcellular location">
    <subcellularLocation>
        <location evidence="1">Cell inner membrane</location>
        <topology evidence="1">Peripheral membrane protein</topology>
    </subcellularLocation>
</comment>
<dbReference type="PANTHER" id="PTHR43297:SF14">
    <property type="entry name" value="ATPASE AAA-TYPE CORE DOMAIN-CONTAINING PROTEIN"/>
    <property type="match status" value="1"/>
</dbReference>
<feature type="domain" description="ABC transporter" evidence="11">
    <location>
        <begin position="29"/>
        <end position="276"/>
    </location>
</feature>
<reference evidence="12 13" key="1">
    <citation type="submission" date="2019-04" db="EMBL/GenBank/DDBJ databases">
        <title>Lampropedia sp YIM MLB12 draf genome.</title>
        <authorList>
            <person name="Wang Y.-X."/>
        </authorList>
    </citation>
    <scope>NUCLEOTIDE SEQUENCE [LARGE SCALE GENOMIC DNA]</scope>
    <source>
        <strain evidence="12 13">YIM MLB12</strain>
    </source>
</reference>
<evidence type="ECO:0000256" key="6">
    <source>
        <dbReference type="ARBA" id="ARBA00022741"/>
    </source>
</evidence>
<dbReference type="AlphaFoldDB" id="A0A4V3YX85"/>
<keyword evidence="4" id="KW-1003">Cell membrane</keyword>
<comment type="caution">
    <text evidence="12">The sequence shown here is derived from an EMBL/GenBank/DDBJ whole genome shotgun (WGS) entry which is preliminary data.</text>
</comment>
<dbReference type="InterPro" id="IPR003593">
    <property type="entry name" value="AAA+_ATPase"/>
</dbReference>
<evidence type="ECO:0000256" key="5">
    <source>
        <dbReference type="ARBA" id="ARBA00022519"/>
    </source>
</evidence>
<feature type="region of interest" description="Disordered" evidence="10">
    <location>
        <begin position="1"/>
        <end position="20"/>
    </location>
</feature>
<dbReference type="EMBL" id="SSWX01000007">
    <property type="protein sequence ID" value="THJ34262.1"/>
    <property type="molecule type" value="Genomic_DNA"/>
</dbReference>
<comment type="similarity">
    <text evidence="2">Belongs to the ABC transporter superfamily.</text>
</comment>
<keyword evidence="8" id="KW-1278">Translocase</keyword>
<dbReference type="GO" id="GO:0005886">
    <property type="term" value="C:plasma membrane"/>
    <property type="evidence" value="ECO:0007669"/>
    <property type="project" value="UniProtKB-SubCell"/>
</dbReference>
<keyword evidence="9" id="KW-0472">Membrane</keyword>
<dbReference type="GO" id="GO:0016887">
    <property type="term" value="F:ATP hydrolysis activity"/>
    <property type="evidence" value="ECO:0007669"/>
    <property type="project" value="InterPro"/>
</dbReference>
<dbReference type="Pfam" id="PF00005">
    <property type="entry name" value="ABC_tran"/>
    <property type="match status" value="1"/>
</dbReference>
<dbReference type="SUPFAM" id="SSF52540">
    <property type="entry name" value="P-loop containing nucleoside triphosphate hydrolases"/>
    <property type="match status" value="1"/>
</dbReference>
<proteinExistence type="inferred from homology"/>
<evidence type="ECO:0000256" key="7">
    <source>
        <dbReference type="ARBA" id="ARBA00022840"/>
    </source>
</evidence>
<evidence type="ECO:0000256" key="10">
    <source>
        <dbReference type="SAM" id="MobiDB-lite"/>
    </source>
</evidence>
<evidence type="ECO:0000256" key="8">
    <source>
        <dbReference type="ARBA" id="ARBA00022967"/>
    </source>
</evidence>
<name>A0A4V3YX85_9BURK</name>
<dbReference type="InterPro" id="IPR017871">
    <property type="entry name" value="ABC_transporter-like_CS"/>
</dbReference>
<evidence type="ECO:0000256" key="4">
    <source>
        <dbReference type="ARBA" id="ARBA00022475"/>
    </source>
</evidence>
<organism evidence="12 13">
    <name type="scientific">Lampropedia aestuarii</name>
    <dbReference type="NCBI Taxonomy" id="2562762"/>
    <lineage>
        <taxon>Bacteria</taxon>
        <taxon>Pseudomonadati</taxon>
        <taxon>Pseudomonadota</taxon>
        <taxon>Betaproteobacteria</taxon>
        <taxon>Burkholderiales</taxon>
        <taxon>Comamonadaceae</taxon>
        <taxon>Lampropedia</taxon>
    </lineage>
</organism>
<dbReference type="PROSITE" id="PS50893">
    <property type="entry name" value="ABC_TRANSPORTER_2"/>
    <property type="match status" value="1"/>
</dbReference>
<keyword evidence="7 12" id="KW-0067">ATP-binding</keyword>
<dbReference type="Gene3D" id="3.40.50.300">
    <property type="entry name" value="P-loop containing nucleotide triphosphate hydrolases"/>
    <property type="match status" value="1"/>
</dbReference>
<dbReference type="PANTHER" id="PTHR43297">
    <property type="entry name" value="OLIGOPEPTIDE TRANSPORT ATP-BINDING PROTEIN APPD"/>
    <property type="match status" value="1"/>
</dbReference>
<gene>
    <name evidence="12" type="ORF">E8K88_07000</name>
</gene>
<keyword evidence="6" id="KW-0547">Nucleotide-binding</keyword>
<protein>
    <submittedName>
        <fullName evidence="12">ABC transporter ATP-binding protein</fullName>
    </submittedName>
</protein>
<keyword evidence="13" id="KW-1185">Reference proteome</keyword>
<dbReference type="InterPro" id="IPR027417">
    <property type="entry name" value="P-loop_NTPase"/>
</dbReference>
<evidence type="ECO:0000256" key="1">
    <source>
        <dbReference type="ARBA" id="ARBA00004417"/>
    </source>
</evidence>
<dbReference type="GO" id="GO:0005524">
    <property type="term" value="F:ATP binding"/>
    <property type="evidence" value="ECO:0007669"/>
    <property type="project" value="UniProtKB-KW"/>
</dbReference>
<evidence type="ECO:0000313" key="13">
    <source>
        <dbReference type="Proteomes" id="UP000306236"/>
    </source>
</evidence>
<dbReference type="InterPro" id="IPR050388">
    <property type="entry name" value="ABC_Ni/Peptide_Import"/>
</dbReference>
<evidence type="ECO:0000256" key="3">
    <source>
        <dbReference type="ARBA" id="ARBA00022448"/>
    </source>
</evidence>
<dbReference type="Proteomes" id="UP000306236">
    <property type="component" value="Unassembled WGS sequence"/>
</dbReference>
<dbReference type="CDD" id="cd03257">
    <property type="entry name" value="ABC_NikE_OppD_transporters"/>
    <property type="match status" value="1"/>
</dbReference>
<evidence type="ECO:0000259" key="11">
    <source>
        <dbReference type="PROSITE" id="PS50893"/>
    </source>
</evidence>
<evidence type="ECO:0000256" key="9">
    <source>
        <dbReference type="ARBA" id="ARBA00023136"/>
    </source>
</evidence>
<dbReference type="OrthoDB" id="9802772at2"/>
<keyword evidence="5" id="KW-0997">Cell inner membrane</keyword>
<dbReference type="SMART" id="SM00382">
    <property type="entry name" value="AAA"/>
    <property type="match status" value="1"/>
</dbReference>
<evidence type="ECO:0000256" key="2">
    <source>
        <dbReference type="ARBA" id="ARBA00005417"/>
    </source>
</evidence>
<keyword evidence="3" id="KW-0813">Transport</keyword>
<dbReference type="InterPro" id="IPR003439">
    <property type="entry name" value="ABC_transporter-like_ATP-bd"/>
</dbReference>
<evidence type="ECO:0000313" key="12">
    <source>
        <dbReference type="EMBL" id="THJ34262.1"/>
    </source>
</evidence>
<sequence length="299" mass="33041">MTNWMWGVSADKQQASSRRTRKMRMSELLRLESAQVHDRQTGKVLLHPVSMSIMAGRSLGIVGESGSAKSLLAKTIMGLLPQSLEAAGSLYFDGGHYDLADGAAMRAIRGTGISLVVQDGMSAFDPMMPIGKQFLETLRVHRGESKQACMQAALACFERLHLTPAEGLWRRYPHQLSGGQLQRMLIAMALLLAPQLIIADEPTTALDVLAQREVMQVLRDVVQERACTLVFISHDIGLVRYLADDVAVMQQGRVVELQPVDALWAAPQHPYTQFLLASRERLSSRFRALMQRNAHAPSA</sequence>
<dbReference type="PROSITE" id="PS00211">
    <property type="entry name" value="ABC_TRANSPORTER_1"/>
    <property type="match status" value="1"/>
</dbReference>